<keyword evidence="6" id="KW-0067">ATP-binding</keyword>
<dbReference type="InterPro" id="IPR029044">
    <property type="entry name" value="Nucleotide-diphossugar_trans"/>
</dbReference>
<evidence type="ECO:0000256" key="8">
    <source>
        <dbReference type="NCBIfam" id="TIGR02091"/>
    </source>
</evidence>
<evidence type="ECO:0000256" key="3">
    <source>
        <dbReference type="ARBA" id="ARBA00022679"/>
    </source>
</evidence>
<keyword evidence="7" id="KW-0119">Carbohydrate metabolism</keyword>
<dbReference type="CDD" id="cd04651">
    <property type="entry name" value="LbH_G1P_AT_C"/>
    <property type="match status" value="1"/>
</dbReference>
<organism evidence="10 11">
    <name type="scientific">Tichowtungia aerotolerans</name>
    <dbReference type="NCBI Taxonomy" id="2697043"/>
    <lineage>
        <taxon>Bacteria</taxon>
        <taxon>Pseudomonadati</taxon>
        <taxon>Kiritimatiellota</taxon>
        <taxon>Tichowtungiia</taxon>
        <taxon>Tichowtungiales</taxon>
        <taxon>Tichowtungiaceae</taxon>
        <taxon>Tichowtungia</taxon>
    </lineage>
</organism>
<dbReference type="PANTHER" id="PTHR43523:SF12">
    <property type="entry name" value="GLUCOSE-1-PHOSPHATE ADENYLYLTRANSFERASE LARGE SUBUNIT 1, CHLOROPLASTIC-RELATED"/>
    <property type="match status" value="1"/>
</dbReference>
<dbReference type="SUPFAM" id="SSF51161">
    <property type="entry name" value="Trimeric LpxA-like enzymes"/>
    <property type="match status" value="1"/>
</dbReference>
<dbReference type="EMBL" id="CP047593">
    <property type="protein sequence ID" value="QHI70813.1"/>
    <property type="molecule type" value="Genomic_DNA"/>
</dbReference>
<dbReference type="InterPro" id="IPR005836">
    <property type="entry name" value="ADP_Glu_pyroP_CS"/>
</dbReference>
<evidence type="ECO:0000256" key="1">
    <source>
        <dbReference type="ARBA" id="ARBA00010443"/>
    </source>
</evidence>
<evidence type="ECO:0000259" key="9">
    <source>
        <dbReference type="Pfam" id="PF00483"/>
    </source>
</evidence>
<dbReference type="GO" id="GO:0005978">
    <property type="term" value="P:glycogen biosynthetic process"/>
    <property type="evidence" value="ECO:0007669"/>
    <property type="project" value="UniProtKB-UniRule"/>
</dbReference>
<dbReference type="PROSITE" id="PS00810">
    <property type="entry name" value="ADP_GLC_PYROPHOSPH_3"/>
    <property type="match status" value="1"/>
</dbReference>
<dbReference type="Proteomes" id="UP000464954">
    <property type="component" value="Chromosome"/>
</dbReference>
<dbReference type="EC" id="2.7.7.27" evidence="8"/>
<evidence type="ECO:0000313" key="10">
    <source>
        <dbReference type="EMBL" id="QHI70813.1"/>
    </source>
</evidence>
<feature type="domain" description="Nucleotidyl transferase" evidence="9">
    <location>
        <begin position="5"/>
        <end position="263"/>
    </location>
</feature>
<reference evidence="10 11" key="1">
    <citation type="submission" date="2020-01" db="EMBL/GenBank/DDBJ databases">
        <title>Ponticoccus aerotolerans gen. nov., sp. nov., an anaerobic bacterium and proposal of Ponticoccusceae fam. nov., Ponticoccusles ord. nov. and Ponticoccuse classis nov. in the phylum Kiritimatiellaeota.</title>
        <authorList>
            <person name="Zhou L.Y."/>
            <person name="Du Z.J."/>
        </authorList>
    </citation>
    <scope>NUCLEOTIDE SEQUENCE [LARGE SCALE GENOMIC DNA]</scope>
    <source>
        <strain evidence="10 11">S-5007</strain>
    </source>
</reference>
<protein>
    <recommendedName>
        <fullName evidence="8">Glucose-1-phosphate adenylyltransferase</fullName>
        <ecNumber evidence="8">2.7.7.27</ecNumber>
    </recommendedName>
</protein>
<dbReference type="PANTHER" id="PTHR43523">
    <property type="entry name" value="GLUCOSE-1-PHOSPHATE ADENYLYLTRANSFERASE-RELATED"/>
    <property type="match status" value="1"/>
</dbReference>
<dbReference type="GO" id="GO:0008878">
    <property type="term" value="F:glucose-1-phosphate adenylyltransferase activity"/>
    <property type="evidence" value="ECO:0007669"/>
    <property type="project" value="UniProtKB-UniRule"/>
</dbReference>
<dbReference type="GO" id="GO:0005524">
    <property type="term" value="F:ATP binding"/>
    <property type="evidence" value="ECO:0007669"/>
    <property type="project" value="UniProtKB-KW"/>
</dbReference>
<keyword evidence="2" id="KW-0321">Glycogen metabolism</keyword>
<dbReference type="SUPFAM" id="SSF53448">
    <property type="entry name" value="Nucleotide-diphospho-sugar transferases"/>
    <property type="match status" value="1"/>
</dbReference>
<evidence type="ECO:0000256" key="5">
    <source>
        <dbReference type="ARBA" id="ARBA00022741"/>
    </source>
</evidence>
<keyword evidence="4 10" id="KW-0548">Nucleotidyltransferase</keyword>
<evidence type="ECO:0000313" key="11">
    <source>
        <dbReference type="Proteomes" id="UP000464954"/>
    </source>
</evidence>
<gene>
    <name evidence="10" type="ORF">GT409_15645</name>
</gene>
<evidence type="ECO:0000256" key="2">
    <source>
        <dbReference type="ARBA" id="ARBA00022600"/>
    </source>
</evidence>
<evidence type="ECO:0000256" key="4">
    <source>
        <dbReference type="ARBA" id="ARBA00022695"/>
    </source>
</evidence>
<evidence type="ECO:0000256" key="6">
    <source>
        <dbReference type="ARBA" id="ARBA00022840"/>
    </source>
</evidence>
<dbReference type="AlphaFoldDB" id="A0A6P1MCH4"/>
<dbReference type="KEGG" id="taer:GT409_15645"/>
<dbReference type="NCBIfam" id="NF002772">
    <property type="entry name" value="PRK02862.1"/>
    <property type="match status" value="1"/>
</dbReference>
<dbReference type="Pfam" id="PF25247">
    <property type="entry name" value="LbH_GLGC"/>
    <property type="match status" value="1"/>
</dbReference>
<keyword evidence="3 10" id="KW-0808">Transferase</keyword>
<dbReference type="Pfam" id="PF00483">
    <property type="entry name" value="NTP_transferase"/>
    <property type="match status" value="1"/>
</dbReference>
<dbReference type="Gene3D" id="2.160.10.10">
    <property type="entry name" value="Hexapeptide repeat proteins"/>
    <property type="match status" value="1"/>
</dbReference>
<sequence length="415" mass="45943">MNTVGLILGGGAGTRLQPLTKDRAKPAVPIAGKYRLVDIPISNCINSGIRSIYLLTQFNSVSLHRHIQSTYLFDQFSRGAVRMLAAEQTPESEGWFQGTADAVRQSMKYFMHNEPDFVVILSGDQLYRMDFSKVIEEHIERGADVTICTKPVSRNEAGSLGIMHVDETNKIVKFAEKPGDGPELDDLRAPMFEDECYLASMGIYVFNADVLKELLCSNDDSDFGKHIIPAAISERKVFSHNFEGYWKDIGTIGMFHEANLALTDLIPEFTFYDAEAPVYTHMRYLPPSKINCCDLNRCLLSDGCIISGHRILHSVVGTRAVIGEGTVIEHSVIMGADYYEQEKSLKKPTPGVPSLGIGKDCYIKNAIIDKNVHIGDSVYISPDGKVDGEKTDTYVVRDGVIVIPKKTIIPSGTRL</sequence>
<dbReference type="InterPro" id="IPR011831">
    <property type="entry name" value="ADP-Glc_PPase"/>
</dbReference>
<accession>A0A6P1MCH4</accession>
<keyword evidence="5" id="KW-0547">Nucleotide-binding</keyword>
<comment type="similarity">
    <text evidence="1">Belongs to the bacterial/plant glucose-1-phosphate adenylyltransferase family.</text>
</comment>
<proteinExistence type="inferred from homology"/>
<name>A0A6P1MCH4_9BACT</name>
<dbReference type="Gene3D" id="3.90.550.10">
    <property type="entry name" value="Spore Coat Polysaccharide Biosynthesis Protein SpsA, Chain A"/>
    <property type="match status" value="1"/>
</dbReference>
<dbReference type="PROSITE" id="PS00808">
    <property type="entry name" value="ADP_GLC_PYROPHOSPH_1"/>
    <property type="match status" value="1"/>
</dbReference>
<dbReference type="CDD" id="cd02508">
    <property type="entry name" value="ADP_Glucose_PP"/>
    <property type="match status" value="1"/>
</dbReference>
<keyword evidence="11" id="KW-1185">Reference proteome</keyword>
<dbReference type="InterPro" id="IPR005835">
    <property type="entry name" value="NTP_transferase_dom"/>
</dbReference>
<dbReference type="RefSeq" id="WP_160629985.1">
    <property type="nucleotide sequence ID" value="NZ_CP047593.1"/>
</dbReference>
<evidence type="ECO:0000256" key="7">
    <source>
        <dbReference type="ARBA" id="ARBA00023277"/>
    </source>
</evidence>
<dbReference type="InterPro" id="IPR011004">
    <property type="entry name" value="Trimer_LpxA-like_sf"/>
</dbReference>
<dbReference type="NCBIfam" id="TIGR02091">
    <property type="entry name" value="glgC"/>
    <property type="match status" value="1"/>
</dbReference>
<dbReference type="PROSITE" id="PS00809">
    <property type="entry name" value="ADP_GLC_PYROPHOSPH_2"/>
    <property type="match status" value="1"/>
</dbReference>